<dbReference type="EMBL" id="CP002608">
    <property type="protein sequence ID" value="AEB41918.1"/>
    <property type="molecule type" value="Genomic_DNA"/>
</dbReference>
<dbReference type="Pfam" id="PF13369">
    <property type="entry name" value="Transglut_core2"/>
    <property type="match status" value="1"/>
</dbReference>
<dbReference type="Gene3D" id="1.25.40.10">
    <property type="entry name" value="Tetratricopeptide repeat domain"/>
    <property type="match status" value="1"/>
</dbReference>
<evidence type="ECO:0000313" key="3">
    <source>
        <dbReference type="EMBL" id="AEB41918.1"/>
    </source>
</evidence>
<dbReference type="KEGG" id="cpm:G5S_0999"/>
<sequence>MFKRALCCCLLLFGDLHGVGSFKNGEKHKHIEEKFWNIDPYNLESLCAYYHLYRDQLSLQRLLQLFPSLQESEVLLFVRSILEKENKVLLEEEQSVIDKLSCEGLVLSLSDSSSSIDPEKDLGRALVFAEFSDAAEEKARYYGRVLDILALRIHVERLRALDREHYALGSKEYHKVTIEAMNRILFYEEGIRYPSKKEMFSDEFSFLSSVADRKFGVCLGVSSLYFALSQRVGVPLEAVTPPGHIYLRYLEGEVNIETTAGGRHLSTESYDNSLDPKKLRIRTPKEILGLTFMNQGSFALQKQKYAEAEASYEKALKYLEDEELKELLGFVRILQGKKKEGKHLLKHSPQAEVQGSMNYDYLHGNIDDKTLSLLFQDPGLTYQEITQYGEELKKAMKNSPKCCEGYRRLASIAFHLGKIAEGVALLERCVQDSPQDLVLHLKLCKILCERYDYAKALHYFLRARELAESQGVSQETLHSSMLYVEVLKKLNTVAP</sequence>
<evidence type="ECO:0000313" key="4">
    <source>
        <dbReference type="Proteomes" id="UP000008305"/>
    </source>
</evidence>
<dbReference type="SMART" id="SM00028">
    <property type="entry name" value="TPR"/>
    <property type="match status" value="3"/>
</dbReference>
<dbReference type="RefSeq" id="WP_013712996.1">
    <property type="nucleotide sequence ID" value="NC_015408.1"/>
</dbReference>
<keyword evidence="4" id="KW-1185">Reference proteome</keyword>
<dbReference type="Proteomes" id="UP000008305">
    <property type="component" value="Chromosome"/>
</dbReference>
<dbReference type="SUPFAM" id="SSF48452">
    <property type="entry name" value="TPR-like"/>
    <property type="match status" value="1"/>
</dbReference>
<proteinExistence type="inferred from homology"/>
<feature type="domain" description="Protein SirB1 N-terminal" evidence="2">
    <location>
        <begin position="165"/>
        <end position="278"/>
    </location>
</feature>
<reference evidence="3 4" key="1">
    <citation type="journal article" date="2011" name="J. Bacteriol.">
        <title>Genome sequence of the obligate intracellular animal pathogen Chlamydia pecorum E58.</title>
        <authorList>
            <person name="Mojica S."/>
            <person name="Huot Creasy H."/>
            <person name="Daugherty S."/>
            <person name="Read T.D."/>
            <person name="Kim T."/>
            <person name="Kaltenboeck B."/>
            <person name="Bavoil P."/>
            <person name="Myers G.S."/>
        </authorList>
    </citation>
    <scope>NUCLEOTIDE SEQUENCE [LARGE SCALE GENOMIC DNA]</scope>
    <source>
        <strain evidence="3 4">E58</strain>
    </source>
</reference>
<gene>
    <name evidence="3" type="ordered locus">G5S_0999</name>
</gene>
<dbReference type="InterPro" id="IPR011990">
    <property type="entry name" value="TPR-like_helical_dom_sf"/>
</dbReference>
<evidence type="ECO:0000256" key="1">
    <source>
        <dbReference type="ARBA" id="ARBA00007100"/>
    </source>
</evidence>
<dbReference type="InterPro" id="IPR032698">
    <property type="entry name" value="SirB1_N"/>
</dbReference>
<protein>
    <submittedName>
        <fullName evidence="3">TPR domain protein</fullName>
    </submittedName>
</protein>
<dbReference type="AlphaFoldDB" id="A0AA34WIA6"/>
<name>A0AA34WIA6_CHLPE</name>
<evidence type="ECO:0000259" key="2">
    <source>
        <dbReference type="Pfam" id="PF13369"/>
    </source>
</evidence>
<accession>A0AA34WIA6</accession>
<organism evidence="3 4">
    <name type="scientific">Chlamydia pecorum (strain ATCC VR-628 / DSM 29919 / E58)</name>
    <name type="common">Chlamydophila pecorum</name>
    <dbReference type="NCBI Taxonomy" id="331635"/>
    <lineage>
        <taxon>Bacteria</taxon>
        <taxon>Pseudomonadati</taxon>
        <taxon>Chlamydiota</taxon>
        <taxon>Chlamydiia</taxon>
        <taxon>Chlamydiales</taxon>
        <taxon>Chlamydiaceae</taxon>
        <taxon>Chlamydia/Chlamydophila group</taxon>
        <taxon>Chlamydia</taxon>
    </lineage>
</organism>
<dbReference type="InterPro" id="IPR019734">
    <property type="entry name" value="TPR_rpt"/>
</dbReference>
<comment type="similarity">
    <text evidence="1">Belongs to the UPF0162 family.</text>
</comment>